<dbReference type="PANTHER" id="PTHR34502:SF5">
    <property type="entry name" value="DUF6594 DOMAIN-CONTAINING PROTEIN"/>
    <property type="match status" value="1"/>
</dbReference>
<keyword evidence="1" id="KW-1133">Transmembrane helix</keyword>
<evidence type="ECO:0000313" key="4">
    <source>
        <dbReference type="Proteomes" id="UP000750711"/>
    </source>
</evidence>
<evidence type="ECO:0000259" key="2">
    <source>
        <dbReference type="Pfam" id="PF20237"/>
    </source>
</evidence>
<keyword evidence="4" id="KW-1185">Reference proteome</keyword>
<dbReference type="Pfam" id="PF20237">
    <property type="entry name" value="DUF6594"/>
    <property type="match status" value="1"/>
</dbReference>
<feature type="domain" description="DUF6594" evidence="2">
    <location>
        <begin position="20"/>
        <end position="286"/>
    </location>
</feature>
<reference evidence="3" key="1">
    <citation type="submission" date="2021-03" db="EMBL/GenBank/DDBJ databases">
        <title>Comparative genomics and phylogenomic investigation of the class Geoglossomycetes provide insights into ecological specialization and systematics.</title>
        <authorList>
            <person name="Melie T."/>
            <person name="Pirro S."/>
            <person name="Miller A.N."/>
            <person name="Quandt A."/>
        </authorList>
    </citation>
    <scope>NUCLEOTIDE SEQUENCE</scope>
    <source>
        <strain evidence="3">CAQ_001_2017</strain>
    </source>
</reference>
<evidence type="ECO:0000256" key="1">
    <source>
        <dbReference type="SAM" id="Phobius"/>
    </source>
</evidence>
<proteinExistence type="predicted"/>
<dbReference type="Proteomes" id="UP000750711">
    <property type="component" value="Unassembled WGS sequence"/>
</dbReference>
<feature type="transmembrane region" description="Helical" evidence="1">
    <location>
        <begin position="222"/>
        <end position="242"/>
    </location>
</feature>
<sequence>MSANGSTTATAAPTVERQGYHKLAAIMGPHSEMAIFRRFSALGMLDLLSLQAELMELEVKFRDICKEDDMSAVGDDKLHSLYFHALRKSEGGDNDEQYQMLVQIRVKLRAYNEALIQAAQLSKLGRPSEANLQLLRDWLIDSKGGDCFLMGSEAFTWDDTSDLISLFNQEDEQDPFSRWLSATVLGWYHTVFGHRRKNRKFIDVESGIVEYRDASLARISTIAATTLSSILPILAVLVLYFVKSTLKRIGVMIGFTTVFAAALATFTSARRVEIFAATATFAAVEVVFIGSVTV</sequence>
<organism evidence="3 4">
    <name type="scientific">Trichoglossum hirsutum</name>
    <dbReference type="NCBI Taxonomy" id="265104"/>
    <lineage>
        <taxon>Eukaryota</taxon>
        <taxon>Fungi</taxon>
        <taxon>Dikarya</taxon>
        <taxon>Ascomycota</taxon>
        <taxon>Pezizomycotina</taxon>
        <taxon>Geoglossomycetes</taxon>
        <taxon>Geoglossales</taxon>
        <taxon>Geoglossaceae</taxon>
        <taxon>Trichoglossum</taxon>
    </lineage>
</organism>
<name>A0A9P8ICW7_9PEZI</name>
<evidence type="ECO:0000313" key="3">
    <source>
        <dbReference type="EMBL" id="KAH0551432.1"/>
    </source>
</evidence>
<dbReference type="InterPro" id="IPR046529">
    <property type="entry name" value="DUF6594"/>
</dbReference>
<protein>
    <recommendedName>
        <fullName evidence="2">DUF6594 domain-containing protein</fullName>
    </recommendedName>
</protein>
<keyword evidence="1" id="KW-0812">Transmembrane</keyword>
<keyword evidence="1" id="KW-0472">Membrane</keyword>
<dbReference type="AlphaFoldDB" id="A0A9P8ICW7"/>
<feature type="transmembrane region" description="Helical" evidence="1">
    <location>
        <begin position="274"/>
        <end position="293"/>
    </location>
</feature>
<feature type="transmembrane region" description="Helical" evidence="1">
    <location>
        <begin position="249"/>
        <end position="268"/>
    </location>
</feature>
<gene>
    <name evidence="3" type="ORF">GP486_007354</name>
</gene>
<dbReference type="EMBL" id="JAGHQM010002028">
    <property type="protein sequence ID" value="KAH0551432.1"/>
    <property type="molecule type" value="Genomic_DNA"/>
</dbReference>
<accession>A0A9P8ICW7</accession>
<dbReference type="PANTHER" id="PTHR34502">
    <property type="entry name" value="DUF6594 DOMAIN-CONTAINING PROTEIN-RELATED"/>
    <property type="match status" value="1"/>
</dbReference>
<comment type="caution">
    <text evidence="3">The sequence shown here is derived from an EMBL/GenBank/DDBJ whole genome shotgun (WGS) entry which is preliminary data.</text>
</comment>